<dbReference type="InterPro" id="IPR050494">
    <property type="entry name" value="Ser_Thr_dual-spec_kinase"/>
</dbReference>
<evidence type="ECO:0000313" key="10">
    <source>
        <dbReference type="Proteomes" id="UP000481153"/>
    </source>
</evidence>
<gene>
    <name evidence="9" type="ORF">Ae201684_014510</name>
</gene>
<keyword evidence="4" id="KW-0418">Kinase</keyword>
<dbReference type="SUPFAM" id="SSF56112">
    <property type="entry name" value="Protein kinase-like (PK-like)"/>
    <property type="match status" value="1"/>
</dbReference>
<evidence type="ECO:0000313" key="9">
    <source>
        <dbReference type="EMBL" id="KAF0727489.1"/>
    </source>
</evidence>
<dbReference type="AlphaFoldDB" id="A0A6G0WJT6"/>
<dbReference type="EMBL" id="VJMJ01000194">
    <property type="protein sequence ID" value="KAF0727489.1"/>
    <property type="molecule type" value="Genomic_DNA"/>
</dbReference>
<dbReference type="PROSITE" id="PS00108">
    <property type="entry name" value="PROTEIN_KINASE_ST"/>
    <property type="match status" value="1"/>
</dbReference>
<dbReference type="Gene3D" id="1.10.510.10">
    <property type="entry name" value="Transferase(Phosphotransferase) domain 1"/>
    <property type="match status" value="1"/>
</dbReference>
<organism evidence="9 10">
    <name type="scientific">Aphanomyces euteiches</name>
    <dbReference type="NCBI Taxonomy" id="100861"/>
    <lineage>
        <taxon>Eukaryota</taxon>
        <taxon>Sar</taxon>
        <taxon>Stramenopiles</taxon>
        <taxon>Oomycota</taxon>
        <taxon>Saprolegniomycetes</taxon>
        <taxon>Saprolegniales</taxon>
        <taxon>Verrucalvaceae</taxon>
        <taxon>Aphanomyces</taxon>
    </lineage>
</organism>
<evidence type="ECO:0000259" key="8">
    <source>
        <dbReference type="PROSITE" id="PS50011"/>
    </source>
</evidence>
<feature type="compositionally biased region" description="Polar residues" evidence="7">
    <location>
        <begin position="611"/>
        <end position="624"/>
    </location>
</feature>
<feature type="compositionally biased region" description="Polar residues" evidence="7">
    <location>
        <begin position="28"/>
        <end position="40"/>
    </location>
</feature>
<feature type="binding site" evidence="6">
    <location>
        <position position="145"/>
    </location>
    <ligand>
        <name>ATP</name>
        <dbReference type="ChEBI" id="CHEBI:30616"/>
    </ligand>
</feature>
<reference evidence="9 10" key="1">
    <citation type="submission" date="2019-07" db="EMBL/GenBank/DDBJ databases">
        <title>Genomics analysis of Aphanomyces spp. identifies a new class of oomycete effector associated with host adaptation.</title>
        <authorList>
            <person name="Gaulin E."/>
        </authorList>
    </citation>
    <scope>NUCLEOTIDE SEQUENCE [LARGE SCALE GENOMIC DNA]</scope>
    <source>
        <strain evidence="9 10">ATCC 201684</strain>
    </source>
</reference>
<feature type="domain" description="Protein kinase" evidence="8">
    <location>
        <begin position="116"/>
        <end position="457"/>
    </location>
</feature>
<keyword evidence="3 6" id="KW-0547">Nucleotide-binding</keyword>
<dbReference type="Proteomes" id="UP000481153">
    <property type="component" value="Unassembled WGS sequence"/>
</dbReference>
<dbReference type="PROSITE" id="PS50011">
    <property type="entry name" value="PROTEIN_KINASE_DOM"/>
    <property type="match status" value="1"/>
</dbReference>
<accession>A0A6G0WJT6</accession>
<dbReference type="PANTHER" id="PTHR24058:SF17">
    <property type="entry name" value="HOMEODOMAIN INTERACTING PROTEIN KINASE, ISOFORM D"/>
    <property type="match status" value="1"/>
</dbReference>
<dbReference type="InterPro" id="IPR017441">
    <property type="entry name" value="Protein_kinase_ATP_BS"/>
</dbReference>
<dbReference type="Gene3D" id="3.30.200.20">
    <property type="entry name" value="Phosphorylase Kinase, domain 1"/>
    <property type="match status" value="1"/>
</dbReference>
<feature type="region of interest" description="Disordered" evidence="7">
    <location>
        <begin position="611"/>
        <end position="644"/>
    </location>
</feature>
<evidence type="ECO:0000256" key="1">
    <source>
        <dbReference type="ARBA" id="ARBA00022527"/>
    </source>
</evidence>
<evidence type="ECO:0000256" key="3">
    <source>
        <dbReference type="ARBA" id="ARBA00022741"/>
    </source>
</evidence>
<keyword evidence="2" id="KW-0808">Transferase</keyword>
<name>A0A6G0WJT6_9STRA</name>
<dbReference type="VEuPathDB" id="FungiDB:AeMF1_001684"/>
<comment type="caution">
    <text evidence="9">The sequence shown here is derived from an EMBL/GenBank/DDBJ whole genome shotgun (WGS) entry which is preliminary data.</text>
</comment>
<proteinExistence type="predicted"/>
<evidence type="ECO:0000256" key="2">
    <source>
        <dbReference type="ARBA" id="ARBA00022679"/>
    </source>
</evidence>
<dbReference type="InterPro" id="IPR000719">
    <property type="entry name" value="Prot_kinase_dom"/>
</dbReference>
<keyword evidence="5 6" id="KW-0067">ATP-binding</keyword>
<dbReference type="PANTHER" id="PTHR24058">
    <property type="entry name" value="DUAL SPECIFICITY PROTEIN KINASE"/>
    <property type="match status" value="1"/>
</dbReference>
<keyword evidence="10" id="KW-1185">Reference proteome</keyword>
<dbReference type="InterPro" id="IPR008271">
    <property type="entry name" value="Ser/Thr_kinase_AS"/>
</dbReference>
<dbReference type="GO" id="GO:0004674">
    <property type="term" value="F:protein serine/threonine kinase activity"/>
    <property type="evidence" value="ECO:0007669"/>
    <property type="project" value="UniProtKB-KW"/>
</dbReference>
<keyword evidence="1" id="KW-0723">Serine/threonine-protein kinase</keyword>
<dbReference type="GO" id="GO:0005524">
    <property type="term" value="F:ATP binding"/>
    <property type="evidence" value="ECO:0007669"/>
    <property type="project" value="UniProtKB-UniRule"/>
</dbReference>
<dbReference type="PROSITE" id="PS00107">
    <property type="entry name" value="PROTEIN_KINASE_ATP"/>
    <property type="match status" value="1"/>
</dbReference>
<evidence type="ECO:0000256" key="7">
    <source>
        <dbReference type="SAM" id="MobiDB-lite"/>
    </source>
</evidence>
<dbReference type="Pfam" id="PF00069">
    <property type="entry name" value="Pkinase"/>
    <property type="match status" value="1"/>
</dbReference>
<dbReference type="InterPro" id="IPR011009">
    <property type="entry name" value="Kinase-like_dom_sf"/>
</dbReference>
<evidence type="ECO:0000256" key="5">
    <source>
        <dbReference type="ARBA" id="ARBA00022840"/>
    </source>
</evidence>
<evidence type="ECO:0000256" key="4">
    <source>
        <dbReference type="ARBA" id="ARBA00022777"/>
    </source>
</evidence>
<feature type="compositionally biased region" description="Basic residues" evidence="7">
    <location>
        <begin position="626"/>
        <end position="636"/>
    </location>
</feature>
<protein>
    <recommendedName>
        <fullName evidence="8">Protein kinase domain-containing protein</fullName>
    </recommendedName>
</protein>
<feature type="compositionally biased region" description="Basic and acidic residues" evidence="7">
    <location>
        <begin position="1"/>
        <end position="26"/>
    </location>
</feature>
<sequence>MNCREAHGKAEPRESKKSHSTADHVSKGGSNRRASNTNPTEAKAPRLVVKLTTELAQTYSNCGLPCHSQPKTTRRVLTTNSQVVGNNGWDNSDNNIVLRVRDLIEVESSWGYARTFVVLDLLGQGTFGQVFRCQDVVTREVVAIKVIRNHPSYYKQALVEMQVLQLLTSMTCQEGKEHIVDLLDYFMFQNHLCLVFELLSVNLYELLSQNKFRGLPLTVVRGFALQILKSLIALSESQIIHCDLKPENILITGNDRLFPLPSPPNQELRQVPLIKLVDFGSACFENGTVYSYIQSRFYRSPEVLLGLPYSGAIDMWSLGCISAEIFLGLPLFPGASDHDQLRVIIDTLGYPPASMIRAGSNLHKYFKVTNDNEFVLKSAAEYAQDCQTKIATSKRYFKHSKIPDIINAYPIRRGISEEERSKELQGRAAFSHFLEGLLTLDPSSRWSPCQALSHPFITGAPFSPSYRPRSKTKALNFYPPMIPMSQSWFRHSAPQNIPRPPPSSQNTLPMYSWSCPYPLPSEIFMYSERQDFVQCAPIASNPPRHPANSYITDANYFHNQAEHIGAEWDPFFMQSFEESIAAMSLPAQSNRFKNEKQKQSDKYFVNSKHASCSTQASEPSQENQTYHRKWRRRKKKTLESSTVV</sequence>
<dbReference type="GO" id="GO:0004713">
    <property type="term" value="F:protein tyrosine kinase activity"/>
    <property type="evidence" value="ECO:0007669"/>
    <property type="project" value="TreeGrafter"/>
</dbReference>
<evidence type="ECO:0000256" key="6">
    <source>
        <dbReference type="PROSITE-ProRule" id="PRU10141"/>
    </source>
</evidence>
<dbReference type="GO" id="GO:0005737">
    <property type="term" value="C:cytoplasm"/>
    <property type="evidence" value="ECO:0007669"/>
    <property type="project" value="TreeGrafter"/>
</dbReference>
<dbReference type="SMART" id="SM00220">
    <property type="entry name" value="S_TKc"/>
    <property type="match status" value="1"/>
</dbReference>
<feature type="region of interest" description="Disordered" evidence="7">
    <location>
        <begin position="1"/>
        <end position="46"/>
    </location>
</feature>